<keyword evidence="3" id="KW-1185">Reference proteome</keyword>
<evidence type="ECO:0000256" key="1">
    <source>
        <dbReference type="ARBA" id="ARBA00004430"/>
    </source>
</evidence>
<dbReference type="SUPFAM" id="SSF52047">
    <property type="entry name" value="RNI-like"/>
    <property type="match status" value="1"/>
</dbReference>
<proteinExistence type="predicted"/>
<dbReference type="InterPro" id="IPR032675">
    <property type="entry name" value="LRR_dom_sf"/>
</dbReference>
<dbReference type="EMBL" id="MU069552">
    <property type="protein sequence ID" value="KAF5839172.1"/>
    <property type="molecule type" value="Genomic_DNA"/>
</dbReference>
<name>A0ABQ7GXA2_DUNSA</name>
<gene>
    <name evidence="2" type="ORF">DUNSADRAFT_1399</name>
</gene>
<evidence type="ECO:0000313" key="3">
    <source>
        <dbReference type="Proteomes" id="UP000815325"/>
    </source>
</evidence>
<organism evidence="2 3">
    <name type="scientific">Dunaliella salina</name>
    <name type="common">Green alga</name>
    <name type="synonym">Protococcus salinus</name>
    <dbReference type="NCBI Taxonomy" id="3046"/>
    <lineage>
        <taxon>Eukaryota</taxon>
        <taxon>Viridiplantae</taxon>
        <taxon>Chlorophyta</taxon>
        <taxon>core chlorophytes</taxon>
        <taxon>Chlorophyceae</taxon>
        <taxon>CS clade</taxon>
        <taxon>Chlamydomonadales</taxon>
        <taxon>Dunaliellaceae</taxon>
        <taxon>Dunaliella</taxon>
    </lineage>
</organism>
<comment type="caution">
    <text evidence="2">The sequence shown here is derived from an EMBL/GenBank/DDBJ whole genome shotgun (WGS) entry which is preliminary data.</text>
</comment>
<protein>
    <recommendedName>
        <fullName evidence="4">F-box domain-containing protein</fullName>
    </recommendedName>
</protein>
<sequence length="514" mass="56562">MPLSCKRRAPSSPLVPRHADGTHFLSLPDDAMGLIYDDLDYSSRACLRHSCATLFRSPAINSRLQHLVLGSPNEDSFSALAAFPRNASLKSLEISLPPISSQAASSGTSVAPLRMYLSNPIAQARLFDVTDLSLWNCQLAVGDIGLLKIHVPKLAKLSMDRCSLPDSFRCELPILVGLQTLCLNPVCSIFQALQPIARLDSLQCLELGFGVTMDVDVTCLSSLRRLETLHVANCKLVNLHFLLNSIPLRNLDLRNVELETGLRYASTTLRNLFVDCISLAFPVLAAQNFPCLSLLSFETIDLSQGVSGLEKKDVIEKAQQFSEWVTKGPFEAVPGEEGGPFGIAAPPGFSAAFYCSLLQELLPLRRMLSKTPFLDLRNWCFCEGGLEVLGKLCGGSSKEGICLGFENVRFLASRPMLRLLRVVPSVRSVLIFNDGVLFDDTLPKDVIASLLAAQHAQRHFCINMHFSVTLDEEAVPVFKFLADQWDSVKTDIITPPVYSTLQLRLFPGNVFTYT</sequence>
<reference evidence="2" key="1">
    <citation type="submission" date="2017-08" db="EMBL/GenBank/DDBJ databases">
        <authorList>
            <person name="Polle J.E."/>
            <person name="Barry K."/>
            <person name="Cushman J."/>
            <person name="Schmutz J."/>
            <person name="Tran D."/>
            <person name="Hathwaick L.T."/>
            <person name="Yim W.C."/>
            <person name="Jenkins J."/>
            <person name="Mckie-Krisberg Z.M."/>
            <person name="Prochnik S."/>
            <person name="Lindquist E."/>
            <person name="Dockter R.B."/>
            <person name="Adam C."/>
            <person name="Molina H."/>
            <person name="Bunkerborg J."/>
            <person name="Jin E."/>
            <person name="Buchheim M."/>
            <person name="Magnuson J."/>
        </authorList>
    </citation>
    <scope>NUCLEOTIDE SEQUENCE</scope>
    <source>
        <strain evidence="2">CCAP 19/18</strain>
    </source>
</reference>
<evidence type="ECO:0008006" key="4">
    <source>
        <dbReference type="Google" id="ProtNLM"/>
    </source>
</evidence>
<evidence type="ECO:0000313" key="2">
    <source>
        <dbReference type="EMBL" id="KAF5839172.1"/>
    </source>
</evidence>
<accession>A0ABQ7GXA2</accession>
<dbReference type="Proteomes" id="UP000815325">
    <property type="component" value="Unassembled WGS sequence"/>
</dbReference>
<dbReference type="Gene3D" id="3.80.10.10">
    <property type="entry name" value="Ribonuclease Inhibitor"/>
    <property type="match status" value="1"/>
</dbReference>
<comment type="subcellular location">
    <subcellularLocation>
        <location evidence="1">Cytoplasm</location>
        <location evidence="1">Cytoskeleton</location>
        <location evidence="1">Cilium axoneme</location>
    </subcellularLocation>
</comment>